<dbReference type="Gene3D" id="3.40.1570.10">
    <property type="entry name" value="HemS/ChuS/ChuX like domains"/>
    <property type="match status" value="2"/>
</dbReference>
<dbReference type="Pfam" id="PF05171">
    <property type="entry name" value="HemS"/>
    <property type="match status" value="2"/>
</dbReference>
<dbReference type="CDD" id="cd16830">
    <property type="entry name" value="HemS-like_N"/>
    <property type="match status" value="1"/>
</dbReference>
<evidence type="ECO:0000313" key="3">
    <source>
        <dbReference type="Proteomes" id="UP000018766"/>
    </source>
</evidence>
<accession>V8G9B9</accession>
<dbReference type="AlphaFoldDB" id="V8G9B9"/>
<dbReference type="GO" id="GO:0006826">
    <property type="term" value="P:iron ion transport"/>
    <property type="evidence" value="ECO:0007669"/>
    <property type="project" value="InterPro"/>
</dbReference>
<feature type="domain" description="Haemin-degrading HemS/ChuX" evidence="1">
    <location>
        <begin position="30"/>
        <end position="155"/>
    </location>
</feature>
<protein>
    <submittedName>
        <fullName evidence="2">Hemin transporter</fullName>
    </submittedName>
</protein>
<reference evidence="2 3" key="1">
    <citation type="submission" date="2013-11" db="EMBL/GenBank/DDBJ databases">
        <title>Genomic analysis of Pelistega sp. HM-7.</title>
        <authorList>
            <person name="Kumbhare S.V."/>
            <person name="Shetty S.A."/>
            <person name="Sharma O."/>
            <person name="Dhotre D.P."/>
        </authorList>
    </citation>
    <scope>NUCLEOTIDE SEQUENCE [LARGE SCALE GENOMIC DNA]</scope>
    <source>
        <strain evidence="2 3">HM-7</strain>
    </source>
</reference>
<comment type="caution">
    <text evidence="2">The sequence shown here is derived from an EMBL/GenBank/DDBJ whole genome shotgun (WGS) entry which is preliminary data.</text>
</comment>
<gene>
    <name evidence="2" type="ORF">V757_05050</name>
</gene>
<organism evidence="2 3">
    <name type="scientific">Pelistega indica</name>
    <dbReference type="NCBI Taxonomy" id="1414851"/>
    <lineage>
        <taxon>Bacteria</taxon>
        <taxon>Pseudomonadati</taxon>
        <taxon>Pseudomonadota</taxon>
        <taxon>Betaproteobacteria</taxon>
        <taxon>Burkholderiales</taxon>
        <taxon>Alcaligenaceae</taxon>
        <taxon>Pelistega</taxon>
    </lineage>
</organism>
<keyword evidence="3" id="KW-1185">Reference proteome</keyword>
<dbReference type="SUPFAM" id="SSF144064">
    <property type="entry name" value="Heme iron utilization protein-like"/>
    <property type="match status" value="1"/>
</dbReference>
<dbReference type="InterPro" id="IPR007845">
    <property type="entry name" value="HemS/ChuX_dom"/>
</dbReference>
<dbReference type="RefSeq" id="WP_023950397.1">
    <property type="nucleotide sequence ID" value="NZ_AYSV01000069.1"/>
</dbReference>
<sequence>MDLSTLKEQAQSLLTTEPHLRIKNVADKLGVSERDLVQAECCGVRSVFLGTQFREIFRRLGELGHVMALTRNPWCVHEKQGNYEKISVGKAPVGLVLGADIDLRLFLSNWQTVWAVSQDSRHSIQFFDKAGVAIHKVYLTEKTNNEAFHQLIADFTSSELVPPLEDITVHHQYTSQAPSELRDEWLSMQDTHDFFPLLQKWNIHRLTALASAGNDLAQKLENPTSIIEKILTHTANTRLPIMCFVGNPHLIQIHTGPIQKLLRTGPWFNVLDPTFNLHLNTNDIASAWVVNKPSQDGWVTSLELYEKGGEMIAQFFGARKPGNPELPEWRQLMLSICSKPLKSD</sequence>
<dbReference type="EMBL" id="AYSV01000069">
    <property type="protein sequence ID" value="ETD72307.1"/>
    <property type="molecule type" value="Genomic_DNA"/>
</dbReference>
<evidence type="ECO:0000259" key="1">
    <source>
        <dbReference type="Pfam" id="PF05171"/>
    </source>
</evidence>
<name>V8G9B9_9BURK</name>
<dbReference type="InterPro" id="IPR053733">
    <property type="entry name" value="Heme_Transport_Util_sf"/>
</dbReference>
<evidence type="ECO:0000313" key="2">
    <source>
        <dbReference type="EMBL" id="ETD72307.1"/>
    </source>
</evidence>
<proteinExistence type="predicted"/>
<dbReference type="OrthoDB" id="316630at2"/>
<dbReference type="CDD" id="cd16831">
    <property type="entry name" value="HemS-like_C"/>
    <property type="match status" value="1"/>
</dbReference>
<dbReference type="PATRIC" id="fig|1414851.3.peg.1016"/>
<dbReference type="Proteomes" id="UP000018766">
    <property type="component" value="Unassembled WGS sequence"/>
</dbReference>
<feature type="domain" description="Haemin-degrading HemS/ChuX" evidence="1">
    <location>
        <begin position="202"/>
        <end position="333"/>
    </location>
</feature>